<dbReference type="PRINTS" id="PR00032">
    <property type="entry name" value="HTHARAC"/>
</dbReference>
<protein>
    <submittedName>
        <fullName evidence="5">AraC family transcriptional regulator</fullName>
    </submittedName>
</protein>
<organism evidence="5 6">
    <name type="scientific">Isoptericola peretonis</name>
    <dbReference type="NCBI Taxonomy" id="2918523"/>
    <lineage>
        <taxon>Bacteria</taxon>
        <taxon>Bacillati</taxon>
        <taxon>Actinomycetota</taxon>
        <taxon>Actinomycetes</taxon>
        <taxon>Micrococcales</taxon>
        <taxon>Promicromonosporaceae</taxon>
        <taxon>Isoptericola</taxon>
    </lineage>
</organism>
<accession>A0ABT0J1L5</accession>
<dbReference type="Gene3D" id="1.10.10.60">
    <property type="entry name" value="Homeodomain-like"/>
    <property type="match status" value="1"/>
</dbReference>
<dbReference type="InterPro" id="IPR009057">
    <property type="entry name" value="Homeodomain-like_sf"/>
</dbReference>
<evidence type="ECO:0000256" key="2">
    <source>
        <dbReference type="ARBA" id="ARBA00023125"/>
    </source>
</evidence>
<name>A0ABT0J1L5_9MICO</name>
<feature type="domain" description="HTH araC/xylS-type" evidence="4">
    <location>
        <begin position="149"/>
        <end position="247"/>
    </location>
</feature>
<dbReference type="SMART" id="SM00342">
    <property type="entry name" value="HTH_ARAC"/>
    <property type="match status" value="1"/>
</dbReference>
<evidence type="ECO:0000313" key="6">
    <source>
        <dbReference type="Proteomes" id="UP001651050"/>
    </source>
</evidence>
<keyword evidence="6" id="KW-1185">Reference proteome</keyword>
<dbReference type="PROSITE" id="PS01124">
    <property type="entry name" value="HTH_ARAC_FAMILY_2"/>
    <property type="match status" value="1"/>
</dbReference>
<keyword evidence="3" id="KW-0804">Transcription</keyword>
<evidence type="ECO:0000256" key="3">
    <source>
        <dbReference type="ARBA" id="ARBA00023163"/>
    </source>
</evidence>
<dbReference type="SUPFAM" id="SSF46689">
    <property type="entry name" value="Homeodomain-like"/>
    <property type="match status" value="2"/>
</dbReference>
<evidence type="ECO:0000259" key="4">
    <source>
        <dbReference type="PROSITE" id="PS01124"/>
    </source>
</evidence>
<dbReference type="InterPro" id="IPR020449">
    <property type="entry name" value="Tscrpt_reg_AraC-type_HTH"/>
</dbReference>
<keyword evidence="1" id="KW-0805">Transcription regulation</keyword>
<dbReference type="InterPro" id="IPR018060">
    <property type="entry name" value="HTH_AraC"/>
</dbReference>
<dbReference type="PROSITE" id="PS00041">
    <property type="entry name" value="HTH_ARAC_FAMILY_1"/>
    <property type="match status" value="1"/>
</dbReference>
<gene>
    <name evidence="5" type="ORF">M1843_06480</name>
</gene>
<evidence type="ECO:0000256" key="1">
    <source>
        <dbReference type="ARBA" id="ARBA00023015"/>
    </source>
</evidence>
<dbReference type="InterPro" id="IPR018062">
    <property type="entry name" value="HTH_AraC-typ_CS"/>
</dbReference>
<dbReference type="PANTHER" id="PTHR11019">
    <property type="entry name" value="HTH-TYPE TRANSCRIPTIONAL REGULATOR NIMR"/>
    <property type="match status" value="1"/>
</dbReference>
<dbReference type="Proteomes" id="UP001651050">
    <property type="component" value="Unassembled WGS sequence"/>
</dbReference>
<proteinExistence type="predicted"/>
<dbReference type="Pfam" id="PF12833">
    <property type="entry name" value="HTH_18"/>
    <property type="match status" value="1"/>
</dbReference>
<dbReference type="PANTHER" id="PTHR11019:SF199">
    <property type="entry name" value="HTH-TYPE TRANSCRIPTIONAL REGULATOR NIMR"/>
    <property type="match status" value="1"/>
</dbReference>
<keyword evidence="2" id="KW-0238">DNA-binding</keyword>
<comment type="caution">
    <text evidence="5">The sequence shown here is derived from an EMBL/GenBank/DDBJ whole genome shotgun (WGS) entry which is preliminary data.</text>
</comment>
<dbReference type="EMBL" id="JALQCY010000002">
    <property type="protein sequence ID" value="MCK9793390.1"/>
    <property type="molecule type" value="Genomic_DNA"/>
</dbReference>
<evidence type="ECO:0000313" key="5">
    <source>
        <dbReference type="EMBL" id="MCK9793390.1"/>
    </source>
</evidence>
<reference evidence="5 6" key="1">
    <citation type="submission" date="2022-02" db="EMBL/GenBank/DDBJ databases">
        <title>The car tank lid bacteriome: a reservoir of bacteria with potential in bioremediation of fuel.</title>
        <authorList>
            <person name="Vidal-Verdu A."/>
            <person name="Gomez-Martinez D."/>
            <person name="Latorre-Perez A."/>
            <person name="Pereto J."/>
            <person name="Porcar M."/>
        </authorList>
    </citation>
    <scope>NUCLEOTIDE SEQUENCE [LARGE SCALE GENOMIC DNA]</scope>
    <source>
        <strain evidence="5 6">4D.3</strain>
    </source>
</reference>
<sequence length="250" mass="27324">MNRTAYSFVRTFAPEPARDLCSDRHYLLYASAGTLRLEAQGQTWLLPPARAALIEAGRPIRVGIPRPATTASVLFDTGWVPVPPASLTVFDLDPLARALLAECRVWGDSDEPLTAYAETLFAALSAVTWRLARRPSPVVVPAGRSPELRRALALTEQRIGDAISFEAVAAEVGLAPRSLARRFEEEAGMTWRAVLRRMRVTAAIERLAAGDTPVTDIAFAVGYGSLSAFNVAFKELTGRTPREYRASFRP</sequence>